<dbReference type="GO" id="GO:0002189">
    <property type="term" value="C:ribose phosphate diphosphokinase complex"/>
    <property type="evidence" value="ECO:0007669"/>
    <property type="project" value="TreeGrafter"/>
</dbReference>
<keyword evidence="5" id="KW-0067">ATP-binding</keyword>
<evidence type="ECO:0000256" key="2">
    <source>
        <dbReference type="ARBA" id="ARBA00022679"/>
    </source>
</evidence>
<evidence type="ECO:0000313" key="6">
    <source>
        <dbReference type="EMBL" id="KKR41148.1"/>
    </source>
</evidence>
<dbReference type="GO" id="GO:0016301">
    <property type="term" value="F:kinase activity"/>
    <property type="evidence" value="ECO:0007669"/>
    <property type="project" value="UniProtKB-KW"/>
</dbReference>
<dbReference type="GO" id="GO:0004749">
    <property type="term" value="F:ribose phosphate diphosphokinase activity"/>
    <property type="evidence" value="ECO:0007669"/>
    <property type="project" value="UniProtKB-EC"/>
</dbReference>
<evidence type="ECO:0000256" key="5">
    <source>
        <dbReference type="ARBA" id="ARBA00022840"/>
    </source>
</evidence>
<dbReference type="GO" id="GO:0006015">
    <property type="term" value="P:5-phosphoribose 1-diphosphate biosynthetic process"/>
    <property type="evidence" value="ECO:0007669"/>
    <property type="project" value="TreeGrafter"/>
</dbReference>
<gene>
    <name evidence="6" type="ORF">UT75_C0001G0052</name>
</gene>
<dbReference type="AlphaFoldDB" id="A0A0G0QM13"/>
<dbReference type="EC" id="2.7.6.1" evidence="1"/>
<dbReference type="PANTHER" id="PTHR10210">
    <property type="entry name" value="RIBOSE-PHOSPHATE DIPHOSPHOKINASE FAMILY MEMBER"/>
    <property type="match status" value="1"/>
</dbReference>
<keyword evidence="2" id="KW-0808">Transferase</keyword>
<keyword evidence="3" id="KW-0547">Nucleotide-binding</keyword>
<dbReference type="GO" id="GO:0006164">
    <property type="term" value="P:purine nucleotide biosynthetic process"/>
    <property type="evidence" value="ECO:0007669"/>
    <property type="project" value="TreeGrafter"/>
</dbReference>
<comment type="caution">
    <text evidence="6">The sequence shown here is derived from an EMBL/GenBank/DDBJ whole genome shotgun (WGS) entry which is preliminary data.</text>
</comment>
<dbReference type="InterPro" id="IPR005946">
    <property type="entry name" value="Rib-P_diPkinase"/>
</dbReference>
<reference evidence="6 7" key="1">
    <citation type="journal article" date="2015" name="Nature">
        <title>rRNA introns, odd ribosomes, and small enigmatic genomes across a large radiation of phyla.</title>
        <authorList>
            <person name="Brown C.T."/>
            <person name="Hug L.A."/>
            <person name="Thomas B.C."/>
            <person name="Sharon I."/>
            <person name="Castelle C.J."/>
            <person name="Singh A."/>
            <person name="Wilkins M.J."/>
            <person name="Williams K.H."/>
            <person name="Banfield J.F."/>
        </authorList>
    </citation>
    <scope>NUCLEOTIDE SEQUENCE [LARGE SCALE GENOMIC DNA]</scope>
</reference>
<dbReference type="GO" id="GO:0005524">
    <property type="term" value="F:ATP binding"/>
    <property type="evidence" value="ECO:0007669"/>
    <property type="project" value="UniProtKB-KW"/>
</dbReference>
<accession>A0A0G0QM13</accession>
<sequence>MDAQNNARVERNQNGGLALIPMPGFESLALETKTLIEKNYPDKVDIATPRVDHHKSGEPFIELPKDHIGGHDCFLLTSGPGTELMLAQTQIALAYLVGRKAKRITLVSGYSPLSRSDKDDGLKVLALNRIIIDMFWAASYQKLERMIVANLHSPGGVAAGRPGLITEISLARRVIKKAIKDAIKQFPDRNICLLFPDESALKRVEREIVEIEREMSRTFHIICGRKRRKSSDDITLAGFSGDLDKLDGSIVISVDDEIATGNTNIKTAKAFRSFSDIKAFWATVIHFIGCGNCVSALADVNCPIDRIYATDTIPIDNRYEITPLIDSGRLVILRWARDLFKIIRYSHWDMSIREIR</sequence>
<dbReference type="GO" id="GO:0005737">
    <property type="term" value="C:cytoplasm"/>
    <property type="evidence" value="ECO:0007669"/>
    <property type="project" value="TreeGrafter"/>
</dbReference>
<protein>
    <recommendedName>
        <fullName evidence="1">ribose-phosphate diphosphokinase</fullName>
        <ecNumber evidence="1">2.7.6.1</ecNumber>
    </recommendedName>
</protein>
<dbReference type="EMBL" id="LBXZ01000001">
    <property type="protein sequence ID" value="KKR41148.1"/>
    <property type="molecule type" value="Genomic_DNA"/>
</dbReference>
<dbReference type="Gene3D" id="3.40.50.2020">
    <property type="match status" value="2"/>
</dbReference>
<dbReference type="SUPFAM" id="SSF53271">
    <property type="entry name" value="PRTase-like"/>
    <property type="match status" value="2"/>
</dbReference>
<name>A0A0G0QM13_9BACT</name>
<dbReference type="InterPro" id="IPR029057">
    <property type="entry name" value="PRTase-like"/>
</dbReference>
<evidence type="ECO:0000256" key="4">
    <source>
        <dbReference type="ARBA" id="ARBA00022777"/>
    </source>
</evidence>
<dbReference type="Proteomes" id="UP000034072">
    <property type="component" value="Unassembled WGS sequence"/>
</dbReference>
<evidence type="ECO:0000256" key="1">
    <source>
        <dbReference type="ARBA" id="ARBA00013247"/>
    </source>
</evidence>
<evidence type="ECO:0000256" key="3">
    <source>
        <dbReference type="ARBA" id="ARBA00022741"/>
    </source>
</evidence>
<keyword evidence="4" id="KW-0418">Kinase</keyword>
<dbReference type="GO" id="GO:0000287">
    <property type="term" value="F:magnesium ion binding"/>
    <property type="evidence" value="ECO:0007669"/>
    <property type="project" value="InterPro"/>
</dbReference>
<organism evidence="6 7">
    <name type="scientific">Candidatus Yanofskybacteria bacterium GW2011_GWE2_40_11</name>
    <dbReference type="NCBI Taxonomy" id="1619033"/>
    <lineage>
        <taxon>Bacteria</taxon>
        <taxon>Candidatus Yanofskyibacteriota</taxon>
    </lineage>
</organism>
<dbReference type="PANTHER" id="PTHR10210:SF32">
    <property type="entry name" value="RIBOSE-PHOSPHATE PYROPHOSPHOKINASE 2"/>
    <property type="match status" value="1"/>
</dbReference>
<evidence type="ECO:0000313" key="7">
    <source>
        <dbReference type="Proteomes" id="UP000034072"/>
    </source>
</evidence>
<proteinExistence type="predicted"/>